<keyword evidence="3" id="KW-1185">Reference proteome</keyword>
<dbReference type="Proteomes" id="UP000259026">
    <property type="component" value="Segment"/>
</dbReference>
<evidence type="ECO:0000313" key="3">
    <source>
        <dbReference type="Proteomes" id="UP000259026"/>
    </source>
</evidence>
<reference evidence="2" key="2">
    <citation type="submission" date="2018-09" db="EMBL/GenBank/DDBJ databases">
        <title>Giant CbK-like Caulobacter bacteriophages have genetically divergent genomes.</title>
        <authorList>
            <person name="Wilson K."/>
            <person name="Ely B."/>
        </authorList>
    </citation>
    <scope>NUCLEOTIDE SEQUENCE [LARGE SCALE GENOMIC DNA]</scope>
</reference>
<feature type="region of interest" description="Disordered" evidence="1">
    <location>
        <begin position="1"/>
        <end position="21"/>
    </location>
</feature>
<organism evidence="2 3">
    <name type="scientific">Caulobacter phage CcrPW</name>
    <dbReference type="NCBI Taxonomy" id="2283271"/>
    <lineage>
        <taxon>Viruses</taxon>
        <taxon>Duplodnaviria</taxon>
        <taxon>Heunggongvirae</taxon>
        <taxon>Uroviricota</taxon>
        <taxon>Caudoviricetes</taxon>
        <taxon>Jeanschmidtviridae</taxon>
        <taxon>Colossusvirus</taxon>
        <taxon>Colossusvirus PW</taxon>
    </lineage>
</organism>
<reference evidence="2" key="1">
    <citation type="submission" date="2018-07" db="EMBL/GenBank/DDBJ databases">
        <authorList>
            <person name="Quirk P.G."/>
            <person name="Krulwich T.A."/>
        </authorList>
    </citation>
    <scope>NUCLEOTIDE SEQUENCE</scope>
</reference>
<gene>
    <name evidence="2" type="ORF">CcrPW_gp114</name>
</gene>
<sequence>MSDNDKGQTVIPEAQAENQGQQRFYALLNELRTALRRPSTEAHTPNLDVETDHG</sequence>
<dbReference type="EMBL" id="MH588545">
    <property type="protein sequence ID" value="AXQ68653.1"/>
    <property type="molecule type" value="Genomic_DNA"/>
</dbReference>
<name>A0A385EA18_9CAUD</name>
<evidence type="ECO:0000256" key="1">
    <source>
        <dbReference type="SAM" id="MobiDB-lite"/>
    </source>
</evidence>
<accession>A0A385EA18</accession>
<protein>
    <submittedName>
        <fullName evidence="2">Uncharacterized protein</fullName>
    </submittedName>
</protein>
<evidence type="ECO:0000313" key="2">
    <source>
        <dbReference type="EMBL" id="AXQ68653.1"/>
    </source>
</evidence>
<proteinExistence type="predicted"/>